<dbReference type="RefSeq" id="WP_157915197.1">
    <property type="nucleotide sequence ID" value="NZ_MTZV01000006.1"/>
</dbReference>
<evidence type="ECO:0000259" key="8">
    <source>
        <dbReference type="Pfam" id="PF01435"/>
    </source>
</evidence>
<dbReference type="InterPro" id="IPR051156">
    <property type="entry name" value="Mito/Outer_Membr_Metalloprot"/>
</dbReference>
<dbReference type="Pfam" id="PF01435">
    <property type="entry name" value="Peptidase_M48"/>
    <property type="match status" value="1"/>
</dbReference>
<keyword evidence="4 6" id="KW-0862">Zinc</keyword>
<dbReference type="PANTHER" id="PTHR22726">
    <property type="entry name" value="METALLOENDOPEPTIDASE OMA1"/>
    <property type="match status" value="1"/>
</dbReference>
<evidence type="ECO:0000256" key="4">
    <source>
        <dbReference type="ARBA" id="ARBA00022833"/>
    </source>
</evidence>
<dbReference type="CDD" id="cd07332">
    <property type="entry name" value="M48C_Oma1_like"/>
    <property type="match status" value="1"/>
</dbReference>
<evidence type="ECO:0000313" key="9">
    <source>
        <dbReference type="EMBL" id="PCE23801.1"/>
    </source>
</evidence>
<keyword evidence="1 6" id="KW-0645">Protease</keyword>
<dbReference type="AlphaFoldDB" id="A0A2A4ERN8"/>
<accession>A0A2A4ERN8</accession>
<gene>
    <name evidence="9" type="ORF">BWP39_29410</name>
</gene>
<evidence type="ECO:0000256" key="3">
    <source>
        <dbReference type="ARBA" id="ARBA00022801"/>
    </source>
</evidence>
<reference evidence="9 10" key="1">
    <citation type="submission" date="2017-01" db="EMBL/GenBank/DDBJ databases">
        <title>Whole-Genome Shotgun Sequencing of Two beta-Proteobacterial Species in Search of the Bulgecin Biosynthetic Cluster.</title>
        <authorList>
            <person name="Horsman M.E."/>
            <person name="Marous D.R."/>
            <person name="Li R."/>
            <person name="Oliver R.A."/>
            <person name="Byun B."/>
            <person name="Emrich S.J."/>
            <person name="Boggess B."/>
            <person name="Townsend C.A."/>
            <person name="Mobashery S."/>
        </authorList>
    </citation>
    <scope>NUCLEOTIDE SEQUENCE [LARGE SCALE GENOMIC DNA]</scope>
    <source>
        <strain evidence="9 10">ATCC 31363</strain>
    </source>
</reference>
<dbReference type="GO" id="GO:0004222">
    <property type="term" value="F:metalloendopeptidase activity"/>
    <property type="evidence" value="ECO:0007669"/>
    <property type="project" value="InterPro"/>
</dbReference>
<evidence type="ECO:0000313" key="10">
    <source>
        <dbReference type="Proteomes" id="UP000218022"/>
    </source>
</evidence>
<comment type="similarity">
    <text evidence="6">Belongs to the peptidase M48 family.</text>
</comment>
<name>A0A2A4ERN8_9BURK</name>
<keyword evidence="2" id="KW-0479">Metal-binding</keyword>
<keyword evidence="7" id="KW-0812">Transmembrane</keyword>
<comment type="cofactor">
    <cofactor evidence="6">
        <name>Zn(2+)</name>
        <dbReference type="ChEBI" id="CHEBI:29105"/>
    </cofactor>
    <text evidence="6">Binds 1 zinc ion per subunit.</text>
</comment>
<dbReference type="PANTHER" id="PTHR22726:SF1">
    <property type="entry name" value="METALLOENDOPEPTIDASE OMA1, MITOCHONDRIAL"/>
    <property type="match status" value="1"/>
</dbReference>
<keyword evidence="5 6" id="KW-0482">Metalloprotease</keyword>
<comment type="caution">
    <text evidence="9">The sequence shown here is derived from an EMBL/GenBank/DDBJ whole genome shotgun (WGS) entry which is preliminary data.</text>
</comment>
<feature type="domain" description="Peptidase M48" evidence="8">
    <location>
        <begin position="73"/>
        <end position="238"/>
    </location>
</feature>
<proteinExistence type="inferred from homology"/>
<protein>
    <recommendedName>
        <fullName evidence="8">Peptidase M48 domain-containing protein</fullName>
    </recommendedName>
</protein>
<dbReference type="GO" id="GO:0046872">
    <property type="term" value="F:metal ion binding"/>
    <property type="evidence" value="ECO:0007669"/>
    <property type="project" value="UniProtKB-KW"/>
</dbReference>
<keyword evidence="7" id="KW-0472">Membrane</keyword>
<dbReference type="Gene3D" id="3.30.2010.10">
    <property type="entry name" value="Metalloproteases ('zincins'), catalytic domain"/>
    <property type="match status" value="1"/>
</dbReference>
<evidence type="ECO:0000256" key="1">
    <source>
        <dbReference type="ARBA" id="ARBA00022670"/>
    </source>
</evidence>
<dbReference type="GO" id="GO:0016020">
    <property type="term" value="C:membrane"/>
    <property type="evidence" value="ECO:0007669"/>
    <property type="project" value="TreeGrafter"/>
</dbReference>
<sequence>MPSSLERRRAPAFGWLAWVGVGLAALVVAFLLIVRVPAFAAALIPARFENRLGDSVEASVVRRHRVCTGAAGQQALEQLEARLAHAAGISQPVRLVVVDDARVNALTLPGTRMIVMRGLIERVGGADQLAGVMAHETAHIAHRDPIRALVRSTGIRLVSVAVGANIGFVDMSSFGGQLLRLSFSREMESAADHDGVAYLQASGLRSDGLAAFFAMLGKGDGDGRAVNFLSDHPRTAEREAKNRGSALGESALTVQQWEAVRGMCAK</sequence>
<evidence type="ECO:0000256" key="5">
    <source>
        <dbReference type="ARBA" id="ARBA00023049"/>
    </source>
</evidence>
<keyword evidence="3 6" id="KW-0378">Hydrolase</keyword>
<dbReference type="GO" id="GO:0051603">
    <property type="term" value="P:proteolysis involved in protein catabolic process"/>
    <property type="evidence" value="ECO:0007669"/>
    <property type="project" value="TreeGrafter"/>
</dbReference>
<evidence type="ECO:0000256" key="6">
    <source>
        <dbReference type="RuleBase" id="RU003983"/>
    </source>
</evidence>
<evidence type="ECO:0000256" key="2">
    <source>
        <dbReference type="ARBA" id="ARBA00022723"/>
    </source>
</evidence>
<dbReference type="InterPro" id="IPR001915">
    <property type="entry name" value="Peptidase_M48"/>
</dbReference>
<dbReference type="OrthoDB" id="9810445at2"/>
<dbReference type="EMBL" id="MTZV01000006">
    <property type="protein sequence ID" value="PCE23801.1"/>
    <property type="molecule type" value="Genomic_DNA"/>
</dbReference>
<keyword evidence="7" id="KW-1133">Transmembrane helix</keyword>
<feature type="transmembrane region" description="Helical" evidence="7">
    <location>
        <begin position="12"/>
        <end position="34"/>
    </location>
</feature>
<organism evidence="9 10">
    <name type="scientific">Paraburkholderia acidicola</name>
    <dbReference type="NCBI Taxonomy" id="1912599"/>
    <lineage>
        <taxon>Bacteria</taxon>
        <taxon>Pseudomonadati</taxon>
        <taxon>Pseudomonadota</taxon>
        <taxon>Betaproteobacteria</taxon>
        <taxon>Burkholderiales</taxon>
        <taxon>Burkholderiaceae</taxon>
        <taxon>Paraburkholderia</taxon>
    </lineage>
</organism>
<evidence type="ECO:0000256" key="7">
    <source>
        <dbReference type="SAM" id="Phobius"/>
    </source>
</evidence>
<dbReference type="Proteomes" id="UP000218022">
    <property type="component" value="Unassembled WGS sequence"/>
</dbReference>